<dbReference type="InterPro" id="IPR036271">
    <property type="entry name" value="Tet_transcr_reg_TetR-rel_C_sf"/>
</dbReference>
<accession>D3Q822</accession>
<sequence>MGAKSGRFQPRKNPSQHRARLTRDRILAAAAQVFASHGYAAGTTDRIAAAARISIGSLYQYFPNKDAVLLALSQAHLEAATDAIRAVLAEAGEDWLDGVIAAVIDGHAANPRLHKVLFDEAPRTPELLDRLRAAESAIAATIAERLRGDGRFDVEDPDEAADLVVATVESLTHHFVARDPDGFDAATTQQRISELLTRHLRPAPPPS</sequence>
<evidence type="ECO:0000256" key="1">
    <source>
        <dbReference type="ARBA" id="ARBA00023125"/>
    </source>
</evidence>
<name>D3Q822_STANL</name>
<dbReference type="EMBL" id="CP001778">
    <property type="protein sequence ID" value="ADD40527.1"/>
    <property type="molecule type" value="Genomic_DNA"/>
</dbReference>
<dbReference type="PANTHER" id="PTHR30055">
    <property type="entry name" value="HTH-TYPE TRANSCRIPTIONAL REGULATOR RUTR"/>
    <property type="match status" value="1"/>
</dbReference>
<dbReference type="GO" id="GO:0000976">
    <property type="term" value="F:transcription cis-regulatory region binding"/>
    <property type="evidence" value="ECO:0007669"/>
    <property type="project" value="TreeGrafter"/>
</dbReference>
<feature type="DNA-binding region" description="H-T-H motif" evidence="2">
    <location>
        <begin position="43"/>
        <end position="62"/>
    </location>
</feature>
<dbReference type="InterPro" id="IPR050109">
    <property type="entry name" value="HTH-type_TetR-like_transc_reg"/>
</dbReference>
<dbReference type="OrthoDB" id="5242390at2"/>
<organism evidence="4 5">
    <name type="scientific">Stackebrandtia nassauensis (strain DSM 44728 / CIP 108903 / NRRL B-16338 / NBRC 102104 / LLR-40K-21)</name>
    <dbReference type="NCBI Taxonomy" id="446470"/>
    <lineage>
        <taxon>Bacteria</taxon>
        <taxon>Bacillati</taxon>
        <taxon>Actinomycetota</taxon>
        <taxon>Actinomycetes</taxon>
        <taxon>Glycomycetales</taxon>
        <taxon>Glycomycetaceae</taxon>
        <taxon>Stackebrandtia</taxon>
    </lineage>
</organism>
<evidence type="ECO:0000259" key="3">
    <source>
        <dbReference type="PROSITE" id="PS50977"/>
    </source>
</evidence>
<reference evidence="4 5" key="1">
    <citation type="journal article" date="2009" name="Stand. Genomic Sci.">
        <title>Complete genome sequence of Stackebrandtia nassauensis type strain (LLR-40K-21).</title>
        <authorList>
            <person name="Munk C."/>
            <person name="Lapidus A."/>
            <person name="Copeland A."/>
            <person name="Jando M."/>
            <person name="Mayilraj S."/>
            <person name="Glavina Del Rio T."/>
            <person name="Nolan M."/>
            <person name="Chen F."/>
            <person name="Lucas S."/>
            <person name="Tice H."/>
            <person name="Cheng J.F."/>
            <person name="Han C."/>
            <person name="Detter J.C."/>
            <person name="Bruce D."/>
            <person name="Goodwin L."/>
            <person name="Chain P."/>
            <person name="Pitluck S."/>
            <person name="Goker M."/>
            <person name="Ovchinikova G."/>
            <person name="Pati A."/>
            <person name="Ivanova N."/>
            <person name="Mavromatis K."/>
            <person name="Chen A."/>
            <person name="Palaniappan K."/>
            <person name="Land M."/>
            <person name="Hauser L."/>
            <person name="Chang Y.J."/>
            <person name="Jeffries C.D."/>
            <person name="Bristow J."/>
            <person name="Eisen J.A."/>
            <person name="Markowitz V."/>
            <person name="Hugenholtz P."/>
            <person name="Kyrpides N.C."/>
            <person name="Klenk H.P."/>
        </authorList>
    </citation>
    <scope>NUCLEOTIDE SEQUENCE [LARGE SCALE GENOMIC DNA]</scope>
    <source>
        <strain evidence="5">DSM 44728 / CIP 108903 / NRRL B-16338 / NBRC 102104 / LLR-40K-21</strain>
    </source>
</reference>
<dbReference type="PROSITE" id="PS01081">
    <property type="entry name" value="HTH_TETR_1"/>
    <property type="match status" value="1"/>
</dbReference>
<dbReference type="GO" id="GO:0003700">
    <property type="term" value="F:DNA-binding transcription factor activity"/>
    <property type="evidence" value="ECO:0007669"/>
    <property type="project" value="TreeGrafter"/>
</dbReference>
<proteinExistence type="predicted"/>
<dbReference type="InterPro" id="IPR041669">
    <property type="entry name" value="TetR_C_15"/>
</dbReference>
<dbReference type="Pfam" id="PF17918">
    <property type="entry name" value="TetR_C_15"/>
    <property type="match status" value="1"/>
</dbReference>
<feature type="domain" description="HTH tetR-type" evidence="3">
    <location>
        <begin position="20"/>
        <end position="80"/>
    </location>
</feature>
<dbReference type="STRING" id="446470.Snas_0815"/>
<evidence type="ECO:0000256" key="2">
    <source>
        <dbReference type="PROSITE-ProRule" id="PRU00335"/>
    </source>
</evidence>
<dbReference type="AlphaFoldDB" id="D3Q822"/>
<dbReference type="RefSeq" id="WP_013016098.1">
    <property type="nucleotide sequence ID" value="NC_013947.1"/>
</dbReference>
<dbReference type="SUPFAM" id="SSF48498">
    <property type="entry name" value="Tetracyclin repressor-like, C-terminal domain"/>
    <property type="match status" value="1"/>
</dbReference>
<evidence type="ECO:0000313" key="4">
    <source>
        <dbReference type="EMBL" id="ADD40527.1"/>
    </source>
</evidence>
<dbReference type="eggNOG" id="COG1309">
    <property type="taxonomic scope" value="Bacteria"/>
</dbReference>
<dbReference type="InterPro" id="IPR023772">
    <property type="entry name" value="DNA-bd_HTH_TetR-type_CS"/>
</dbReference>
<keyword evidence="1 2" id="KW-0238">DNA-binding</keyword>
<dbReference type="Gene3D" id="1.10.357.10">
    <property type="entry name" value="Tetracycline Repressor, domain 2"/>
    <property type="match status" value="1"/>
</dbReference>
<dbReference type="SUPFAM" id="SSF46689">
    <property type="entry name" value="Homeodomain-like"/>
    <property type="match status" value="1"/>
</dbReference>
<dbReference type="KEGG" id="sna:Snas_0815"/>
<dbReference type="Proteomes" id="UP000000844">
    <property type="component" value="Chromosome"/>
</dbReference>
<keyword evidence="5" id="KW-1185">Reference proteome</keyword>
<dbReference type="Pfam" id="PF00440">
    <property type="entry name" value="TetR_N"/>
    <property type="match status" value="1"/>
</dbReference>
<dbReference type="PROSITE" id="PS50977">
    <property type="entry name" value="HTH_TETR_2"/>
    <property type="match status" value="1"/>
</dbReference>
<gene>
    <name evidence="4" type="ordered locus">Snas_0815</name>
</gene>
<evidence type="ECO:0000313" key="5">
    <source>
        <dbReference type="Proteomes" id="UP000000844"/>
    </source>
</evidence>
<dbReference type="HOGENOM" id="CLU_069356_46_0_11"/>
<dbReference type="PRINTS" id="PR00455">
    <property type="entry name" value="HTHTETR"/>
</dbReference>
<dbReference type="PANTHER" id="PTHR30055:SF226">
    <property type="entry name" value="HTH-TYPE TRANSCRIPTIONAL REGULATOR PKSA"/>
    <property type="match status" value="1"/>
</dbReference>
<protein>
    <submittedName>
        <fullName evidence="4">Transcriptional regulator, TetR family</fullName>
    </submittedName>
</protein>
<dbReference type="InterPro" id="IPR009057">
    <property type="entry name" value="Homeodomain-like_sf"/>
</dbReference>
<dbReference type="InterPro" id="IPR001647">
    <property type="entry name" value="HTH_TetR"/>
</dbReference>